<dbReference type="GO" id="GO:0030897">
    <property type="term" value="C:HOPS complex"/>
    <property type="evidence" value="ECO:0007669"/>
    <property type="project" value="TreeGrafter"/>
</dbReference>
<evidence type="ECO:0000259" key="7">
    <source>
        <dbReference type="Pfam" id="PF05131"/>
    </source>
</evidence>
<reference evidence="8 9" key="1">
    <citation type="submission" date="2017-06" db="EMBL/GenBank/DDBJ databases">
        <title>A platform for efficient transgenesis in Macrostomum lignano, a flatworm model organism for stem cell research.</title>
        <authorList>
            <person name="Berezikov E."/>
        </authorList>
    </citation>
    <scope>NUCLEOTIDE SEQUENCE [LARGE SCALE GENOMIC DNA]</scope>
    <source>
        <strain evidence="8">DV1</strain>
        <tissue evidence="8">Whole organism</tissue>
    </source>
</reference>
<dbReference type="PROSITE" id="PS50236">
    <property type="entry name" value="CHCR"/>
    <property type="match status" value="1"/>
</dbReference>
<evidence type="ECO:0000256" key="6">
    <source>
        <dbReference type="SAM" id="Coils"/>
    </source>
</evidence>
<dbReference type="GO" id="GO:0048284">
    <property type="term" value="P:organelle fusion"/>
    <property type="evidence" value="ECO:0007669"/>
    <property type="project" value="TreeGrafter"/>
</dbReference>
<evidence type="ECO:0000256" key="3">
    <source>
        <dbReference type="ARBA" id="ARBA00022771"/>
    </source>
</evidence>
<dbReference type="GO" id="GO:0007033">
    <property type="term" value="P:vacuole organization"/>
    <property type="evidence" value="ECO:0007669"/>
    <property type="project" value="TreeGrafter"/>
</dbReference>
<dbReference type="STRING" id="282301.A0A267GBF7"/>
<keyword evidence="3" id="KW-0863">Zinc-finger</keyword>
<feature type="coiled-coil region" evidence="6">
    <location>
        <begin position="836"/>
        <end position="863"/>
    </location>
</feature>
<dbReference type="EMBL" id="NIVC01000421">
    <property type="protein sequence ID" value="PAA83380.1"/>
    <property type="molecule type" value="Genomic_DNA"/>
</dbReference>
<name>A0A267GBF7_9PLAT</name>
<dbReference type="GO" id="GO:0030674">
    <property type="term" value="F:protein-macromolecule adaptor activity"/>
    <property type="evidence" value="ECO:0007669"/>
    <property type="project" value="TreeGrafter"/>
</dbReference>
<gene>
    <name evidence="8" type="ORF">BOX15_Mlig032125g5</name>
</gene>
<dbReference type="InterPro" id="IPR007810">
    <property type="entry name" value="Pep3/Vps18_beta-prop"/>
</dbReference>
<organism evidence="8 9">
    <name type="scientific">Macrostomum lignano</name>
    <dbReference type="NCBI Taxonomy" id="282301"/>
    <lineage>
        <taxon>Eukaryota</taxon>
        <taxon>Metazoa</taxon>
        <taxon>Spiralia</taxon>
        <taxon>Lophotrochozoa</taxon>
        <taxon>Platyhelminthes</taxon>
        <taxon>Rhabditophora</taxon>
        <taxon>Macrostomorpha</taxon>
        <taxon>Macrostomida</taxon>
        <taxon>Macrostomidae</taxon>
        <taxon>Macrostomum</taxon>
    </lineage>
</organism>
<evidence type="ECO:0000256" key="1">
    <source>
        <dbReference type="ARBA" id="ARBA00004492"/>
    </source>
</evidence>
<keyword evidence="4" id="KW-0862">Zinc</keyword>
<dbReference type="Pfam" id="PF05131">
    <property type="entry name" value="Pep3_Vps18"/>
    <property type="match status" value="1"/>
</dbReference>
<comment type="caution">
    <text evidence="8">The sequence shown here is derived from an EMBL/GenBank/DDBJ whole genome shotgun (WGS) entry which is preliminary data.</text>
</comment>
<keyword evidence="2" id="KW-0479">Metal-binding</keyword>
<dbReference type="Proteomes" id="UP000215902">
    <property type="component" value="Unassembled WGS sequence"/>
</dbReference>
<dbReference type="GO" id="GO:0007032">
    <property type="term" value="P:endosome organization"/>
    <property type="evidence" value="ECO:0007669"/>
    <property type="project" value="TreeGrafter"/>
</dbReference>
<evidence type="ECO:0000313" key="9">
    <source>
        <dbReference type="Proteomes" id="UP000215902"/>
    </source>
</evidence>
<protein>
    <recommendedName>
        <fullName evidence="7">Pep3/Vps18 beta-propeller domain-containing protein</fullName>
    </recommendedName>
</protein>
<feature type="non-terminal residue" evidence="8">
    <location>
        <position position="1"/>
    </location>
</feature>
<comment type="subcellular location">
    <subcellularLocation>
        <location evidence="1">Late endosome membrane</location>
        <topology evidence="1">Peripheral membrane protein</topology>
        <orientation evidence="1">Cytoplasmic side</orientation>
    </subcellularLocation>
</comment>
<accession>A0A267GBF7</accession>
<dbReference type="GO" id="GO:0006904">
    <property type="term" value="P:vesicle docking involved in exocytosis"/>
    <property type="evidence" value="ECO:0007669"/>
    <property type="project" value="TreeGrafter"/>
</dbReference>
<dbReference type="InterPro" id="IPR000547">
    <property type="entry name" value="Clathrin_H-chain/VPS_repeat"/>
</dbReference>
<proteinExistence type="predicted"/>
<keyword evidence="6" id="KW-0175">Coiled coil</keyword>
<dbReference type="GO" id="GO:0008270">
    <property type="term" value="F:zinc ion binding"/>
    <property type="evidence" value="ECO:0007669"/>
    <property type="project" value="UniProtKB-KW"/>
</dbReference>
<sequence length="952" mass="104922">PAMDYQQQEQQHQQQLEVAAGQLLRIQRIEAFQPPLPITHLLAASGRLLMAFPSNYLHCIDTRRSDNKALQRLDLAKSGGSDDRLHSLFFDPTGTHIIASMQSGCVLYACWSNNRHNQDAGIAIKPIAKLKNQLVDSVAWCPSGEDGIAYSGKGASGTGPILVGTADGHIYELALFADAGGTGGGSGGGGMRHAMGLLGGDDKKADQYCHQLFSLGKSVTGLQLGVIQSADVADSSRNKKRRYFLLASTPVHLYEFKGKLAITADGSSAHYAPLFAKALSEAGGPPFKSHPPDLGRSCLKLLRTSPKGADYTVAWLSGLGCYCGFLDHGLPNFCTDKCILLPYENKQVPITAESLNYHVVLLYTDRLAVHSLLNGLAVSRVDAQDRCQLTYRGMAFDSSARLLWAFTEVGVYKVDIGDERSLAWRIYLQLGQHEQALQCCPSQAERSQVYALLAEKFFANGKFVDSANLFSKSDRPFEHTALKFLSAPNGDVDGLKILLKCRLNADLSSASGAGGGDAVLLIWLTELYLKKLGAWRDSGRQGSQDYALESEEFRRFLAKPQLRPLLERLRHVIYQLMQSHADSENLVYLACLLNDQDSIVLFYLENEDYTEALKTIDRHPRCPVLHVRHAQLLLSQVPEKTVDSWISLGNKLDPRLLLPALLTAPRDQALRYLEYAVNTLRSEYKPLHNLLLHIYAESYPGRLVTYIETASAKASLAADRHQQSVSLPFDAKYALDLCQRSNLKKPCVRLHHLLGHYREGVALALEFDVGLAKSLANLPQEQDEKRALWLMVARHVITEEKDVPRAMEFLDDCPDLLSIEDVLPFFPDFATIDSFKDAICRSLDQYKERMDALRQRMDKCTEYATAVRSRMASNKMACQTVSASQVCSASSCSYGGPLLTGTFLAYPCGHCLHLDCAKAAVLSAGQVGPLPRPEDDCPLCGELAIACIDVPI</sequence>
<evidence type="ECO:0000256" key="5">
    <source>
        <dbReference type="PROSITE-ProRule" id="PRU01006"/>
    </source>
</evidence>
<evidence type="ECO:0000256" key="4">
    <source>
        <dbReference type="ARBA" id="ARBA00022833"/>
    </source>
</evidence>
<evidence type="ECO:0000256" key="2">
    <source>
        <dbReference type="ARBA" id="ARBA00022723"/>
    </source>
</evidence>
<dbReference type="PANTHER" id="PTHR23323:SF26">
    <property type="entry name" value="VACUOLAR PROTEIN SORTING-ASSOCIATED PROTEIN 18 HOMOLOG"/>
    <property type="match status" value="1"/>
</dbReference>
<dbReference type="PANTHER" id="PTHR23323">
    <property type="entry name" value="VACUOLAR PROTEIN SORTING-ASSOCIATED PROTEIN"/>
    <property type="match status" value="1"/>
</dbReference>
<dbReference type="GO" id="GO:0031902">
    <property type="term" value="C:late endosome membrane"/>
    <property type="evidence" value="ECO:0007669"/>
    <property type="project" value="UniProtKB-SubCell"/>
</dbReference>
<dbReference type="AlphaFoldDB" id="A0A267GBF7"/>
<dbReference type="GO" id="GO:0006886">
    <property type="term" value="P:intracellular protein transport"/>
    <property type="evidence" value="ECO:0007669"/>
    <property type="project" value="UniProtKB-UniRule"/>
</dbReference>
<feature type="domain" description="Pep3/Vps18 beta-propeller" evidence="7">
    <location>
        <begin position="32"/>
        <end position="415"/>
    </location>
</feature>
<evidence type="ECO:0000313" key="8">
    <source>
        <dbReference type="EMBL" id="PAA83380.1"/>
    </source>
</evidence>
<dbReference type="OrthoDB" id="1845386at2759"/>
<feature type="repeat" description="CHCR" evidence="5">
    <location>
        <begin position="645"/>
        <end position="805"/>
    </location>
</feature>
<keyword evidence="9" id="KW-1185">Reference proteome</keyword>